<dbReference type="InterPro" id="IPR011009">
    <property type="entry name" value="Kinase-like_dom_sf"/>
</dbReference>
<dbReference type="InterPro" id="IPR008271">
    <property type="entry name" value="Ser/Thr_kinase_AS"/>
</dbReference>
<dbReference type="VEuPathDB" id="FungiDB:AMAG_07668"/>
<evidence type="ECO:0000313" key="6">
    <source>
        <dbReference type="EMBL" id="KNE62452.1"/>
    </source>
</evidence>
<dbReference type="eggNOG" id="KOG0585">
    <property type="taxonomic scope" value="Eukaryota"/>
</dbReference>
<evidence type="ECO:0000259" key="5">
    <source>
        <dbReference type="PROSITE" id="PS50011"/>
    </source>
</evidence>
<gene>
    <name evidence="6" type="ORF">AMAG_07668</name>
</gene>
<dbReference type="SMART" id="SM00220">
    <property type="entry name" value="S_TKc"/>
    <property type="match status" value="1"/>
</dbReference>
<evidence type="ECO:0000256" key="4">
    <source>
        <dbReference type="SAM" id="MobiDB-lite"/>
    </source>
</evidence>
<reference evidence="6 7" key="1">
    <citation type="submission" date="2009-11" db="EMBL/GenBank/DDBJ databases">
        <title>Annotation of Allomyces macrogynus ATCC 38327.</title>
        <authorList>
            <consortium name="The Broad Institute Genome Sequencing Platform"/>
            <person name="Russ C."/>
            <person name="Cuomo C."/>
            <person name="Burger G."/>
            <person name="Gray M.W."/>
            <person name="Holland P.W.H."/>
            <person name="King N."/>
            <person name="Lang F.B.F."/>
            <person name="Roger A.J."/>
            <person name="Ruiz-Trillo I."/>
            <person name="Young S.K."/>
            <person name="Zeng Q."/>
            <person name="Gargeya S."/>
            <person name="Fitzgerald M."/>
            <person name="Haas B."/>
            <person name="Abouelleil A."/>
            <person name="Alvarado L."/>
            <person name="Arachchi H.M."/>
            <person name="Berlin A."/>
            <person name="Chapman S.B."/>
            <person name="Gearin G."/>
            <person name="Goldberg J."/>
            <person name="Griggs A."/>
            <person name="Gujja S."/>
            <person name="Hansen M."/>
            <person name="Heiman D."/>
            <person name="Howarth C."/>
            <person name="Larimer J."/>
            <person name="Lui A."/>
            <person name="MacDonald P.J.P."/>
            <person name="McCowen C."/>
            <person name="Montmayeur A."/>
            <person name="Murphy C."/>
            <person name="Neiman D."/>
            <person name="Pearson M."/>
            <person name="Priest M."/>
            <person name="Roberts A."/>
            <person name="Saif S."/>
            <person name="Shea T."/>
            <person name="Sisk P."/>
            <person name="Stolte C."/>
            <person name="Sykes S."/>
            <person name="Wortman J."/>
            <person name="Nusbaum C."/>
            <person name="Birren B."/>
        </authorList>
    </citation>
    <scope>NUCLEOTIDE SEQUENCE [LARGE SCALE GENOMIC DNA]</scope>
    <source>
        <strain evidence="6 7">ATCC 38327</strain>
    </source>
</reference>
<feature type="region of interest" description="Disordered" evidence="4">
    <location>
        <begin position="335"/>
        <end position="373"/>
    </location>
</feature>
<dbReference type="GO" id="GO:0004674">
    <property type="term" value="F:protein serine/threonine kinase activity"/>
    <property type="evidence" value="ECO:0007669"/>
    <property type="project" value="TreeGrafter"/>
</dbReference>
<dbReference type="PROSITE" id="PS00107">
    <property type="entry name" value="PROTEIN_KINASE_ATP"/>
    <property type="match status" value="1"/>
</dbReference>
<feature type="domain" description="Protein kinase" evidence="5">
    <location>
        <begin position="117"/>
        <end position="496"/>
    </location>
</feature>
<dbReference type="PROSITE" id="PS00108">
    <property type="entry name" value="PROTEIN_KINASE_ST"/>
    <property type="match status" value="1"/>
</dbReference>
<keyword evidence="1 3" id="KW-0547">Nucleotide-binding</keyword>
<reference evidence="7" key="2">
    <citation type="submission" date="2009-11" db="EMBL/GenBank/DDBJ databases">
        <title>The Genome Sequence of Allomyces macrogynus strain ATCC 38327.</title>
        <authorList>
            <consortium name="The Broad Institute Genome Sequencing Platform"/>
            <person name="Russ C."/>
            <person name="Cuomo C."/>
            <person name="Shea T."/>
            <person name="Young S.K."/>
            <person name="Zeng Q."/>
            <person name="Koehrsen M."/>
            <person name="Haas B."/>
            <person name="Borodovsky M."/>
            <person name="Guigo R."/>
            <person name="Alvarado L."/>
            <person name="Berlin A."/>
            <person name="Borenstein D."/>
            <person name="Chen Z."/>
            <person name="Engels R."/>
            <person name="Freedman E."/>
            <person name="Gellesch M."/>
            <person name="Goldberg J."/>
            <person name="Griggs A."/>
            <person name="Gujja S."/>
            <person name="Heiman D."/>
            <person name="Hepburn T."/>
            <person name="Howarth C."/>
            <person name="Jen D."/>
            <person name="Larson L."/>
            <person name="Lewis B."/>
            <person name="Mehta T."/>
            <person name="Park D."/>
            <person name="Pearson M."/>
            <person name="Roberts A."/>
            <person name="Saif S."/>
            <person name="Shenoy N."/>
            <person name="Sisk P."/>
            <person name="Stolte C."/>
            <person name="Sykes S."/>
            <person name="Walk T."/>
            <person name="White J."/>
            <person name="Yandava C."/>
            <person name="Burger G."/>
            <person name="Gray M.W."/>
            <person name="Holland P.W.H."/>
            <person name="King N."/>
            <person name="Lang F.B.F."/>
            <person name="Roger A.J."/>
            <person name="Ruiz-Trillo I."/>
            <person name="Lander E."/>
            <person name="Nusbaum C."/>
        </authorList>
    </citation>
    <scope>NUCLEOTIDE SEQUENCE [LARGE SCALE GENOMIC DNA]</scope>
    <source>
        <strain evidence="7">ATCC 38327</strain>
    </source>
</reference>
<dbReference type="PROSITE" id="PS50011">
    <property type="entry name" value="PROTEIN_KINASE_DOM"/>
    <property type="match status" value="1"/>
</dbReference>
<dbReference type="PANTHER" id="PTHR24346">
    <property type="entry name" value="MAP/MICROTUBULE AFFINITY-REGULATING KINASE"/>
    <property type="match status" value="1"/>
</dbReference>
<feature type="compositionally biased region" description="Polar residues" evidence="4">
    <location>
        <begin position="434"/>
        <end position="460"/>
    </location>
</feature>
<keyword evidence="2 3" id="KW-0067">ATP-binding</keyword>
<feature type="region of interest" description="Disordered" evidence="4">
    <location>
        <begin position="1"/>
        <end position="31"/>
    </location>
</feature>
<dbReference type="Gene3D" id="3.30.200.20">
    <property type="entry name" value="Phosphorylase Kinase, domain 1"/>
    <property type="match status" value="1"/>
</dbReference>
<feature type="compositionally biased region" description="Low complexity" evidence="4">
    <location>
        <begin position="712"/>
        <end position="721"/>
    </location>
</feature>
<feature type="region of interest" description="Disordered" evidence="4">
    <location>
        <begin position="552"/>
        <end position="575"/>
    </location>
</feature>
<dbReference type="EMBL" id="GG745340">
    <property type="protein sequence ID" value="KNE62452.1"/>
    <property type="molecule type" value="Genomic_DNA"/>
</dbReference>
<keyword evidence="6" id="KW-0808">Transferase</keyword>
<dbReference type="GO" id="GO:0005737">
    <property type="term" value="C:cytoplasm"/>
    <property type="evidence" value="ECO:0007669"/>
    <property type="project" value="TreeGrafter"/>
</dbReference>
<feature type="binding site" evidence="3">
    <location>
        <position position="146"/>
    </location>
    <ligand>
        <name>ATP</name>
        <dbReference type="ChEBI" id="CHEBI:30616"/>
    </ligand>
</feature>
<keyword evidence="6" id="KW-0418">Kinase</keyword>
<dbReference type="STRING" id="578462.A0A0L0SIY3"/>
<dbReference type="Proteomes" id="UP000054350">
    <property type="component" value="Unassembled WGS sequence"/>
</dbReference>
<dbReference type="CDD" id="cd14008">
    <property type="entry name" value="STKc_LKB1_CaMKK"/>
    <property type="match status" value="1"/>
</dbReference>
<feature type="region of interest" description="Disordered" evidence="4">
    <location>
        <begin position="55"/>
        <end position="79"/>
    </location>
</feature>
<feature type="compositionally biased region" description="Basic residues" evidence="4">
    <location>
        <begin position="773"/>
        <end position="782"/>
    </location>
</feature>
<dbReference type="OrthoDB" id="68483at2759"/>
<dbReference type="PANTHER" id="PTHR24346:SF77">
    <property type="entry name" value="SERINE THREONINE PROTEIN KINASE"/>
    <property type="match status" value="1"/>
</dbReference>
<proteinExistence type="predicted"/>
<feature type="compositionally biased region" description="Pro residues" evidence="4">
    <location>
        <begin position="722"/>
        <end position="740"/>
    </location>
</feature>
<feature type="compositionally biased region" description="Polar residues" evidence="4">
    <location>
        <begin position="56"/>
        <end position="73"/>
    </location>
</feature>
<dbReference type="AlphaFoldDB" id="A0A0L0SIY3"/>
<evidence type="ECO:0000256" key="1">
    <source>
        <dbReference type="ARBA" id="ARBA00022741"/>
    </source>
</evidence>
<feature type="compositionally biased region" description="Basic and acidic residues" evidence="4">
    <location>
        <begin position="786"/>
        <end position="798"/>
    </location>
</feature>
<evidence type="ECO:0000313" key="7">
    <source>
        <dbReference type="Proteomes" id="UP000054350"/>
    </source>
</evidence>
<organism evidence="6 7">
    <name type="scientific">Allomyces macrogynus (strain ATCC 38327)</name>
    <name type="common">Allomyces javanicus var. macrogynus</name>
    <dbReference type="NCBI Taxonomy" id="578462"/>
    <lineage>
        <taxon>Eukaryota</taxon>
        <taxon>Fungi</taxon>
        <taxon>Fungi incertae sedis</taxon>
        <taxon>Blastocladiomycota</taxon>
        <taxon>Blastocladiomycetes</taxon>
        <taxon>Blastocladiales</taxon>
        <taxon>Blastocladiaceae</taxon>
        <taxon>Allomyces</taxon>
    </lineage>
</organism>
<dbReference type="InterPro" id="IPR017441">
    <property type="entry name" value="Protein_kinase_ATP_BS"/>
</dbReference>
<dbReference type="GO" id="GO:0035556">
    <property type="term" value="P:intracellular signal transduction"/>
    <property type="evidence" value="ECO:0007669"/>
    <property type="project" value="TreeGrafter"/>
</dbReference>
<dbReference type="Gene3D" id="1.10.510.10">
    <property type="entry name" value="Transferase(Phosphotransferase) domain 1"/>
    <property type="match status" value="3"/>
</dbReference>
<evidence type="ECO:0000256" key="3">
    <source>
        <dbReference type="PROSITE-ProRule" id="PRU10141"/>
    </source>
</evidence>
<feature type="compositionally biased region" description="Gly residues" evidence="4">
    <location>
        <begin position="176"/>
        <end position="186"/>
    </location>
</feature>
<feature type="region of interest" description="Disordered" evidence="4">
    <location>
        <begin position="672"/>
        <end position="798"/>
    </location>
</feature>
<evidence type="ECO:0000256" key="2">
    <source>
        <dbReference type="ARBA" id="ARBA00022840"/>
    </source>
</evidence>
<sequence>MSAGLLSPTAVPARVASPPPLARPAGGAGAAASPSFAAAVTASLLNQGLLDKDRPTTSLPVSASPITSPNLTPSKPPSVYHQKRRLSASKDLFSPVRESIATDVEQDDEGTSRINQYILSKFLGKGAYGTVYLAVDEQTKTEYAVKEFSKSRLRRAQWAMNPRQRMAAMRGRGRGRGGMPGAGGPGRSPLSQDDDDIIHREIAILKRLHHPHCVKLFEVIEVPDGDQIYMVFEMCHGGSIMNIESGDTEPFSEDRARDYFQQMVLGIEYLHEHHIIHRDIKPDNLLLSADNELKIVDFGVSEMFASKDQVAGSAGSPAFVAPELCRMSLYSPATGNTATPMTSPSMTPSPSTSLDPSTHLNTGSSTTSTSSTGLNVSGRACDIWSMGVTLYCMVFGRLPFTGRSVVELYKSIAEDEPDFTPPRAKLRAQRHRSMQPSGSTGLARTESGFTDGSASALTPPTQAAMDPALVDLLRRMLDKNPATRITLDAIRTHAWVTDYDMYELPSKEDNVAVVIRPEDITAEEMSAAISKANPIWAVMRFIANLRRKSNASSRRSSVSSAVDPERVASPKLGNDVESLRAETPVLAHAQPVVAPAAEHTAAPALATADSAADLATSPPTAATVPSATTLPAPPNFGLATGGGAAAPLFHWGPPRPCTAPRAPPVPLQISAASVHSTSTTATSTSRLHPTTPPAHAPASFTPGGVPAMIPSGPNTPRTPRSGRPPPSPRRPGQHIPPPGSPTSGAPPGAVAALIVSRRITGTGPSGQRIVLQCRRRPQRMRTRGMGPRDRVGRRRDIG</sequence>
<keyword evidence="7" id="KW-1185">Reference proteome</keyword>
<accession>A0A0L0SIY3</accession>
<feature type="compositionally biased region" description="Low complexity" evidence="4">
    <location>
        <begin position="672"/>
        <end position="689"/>
    </location>
</feature>
<feature type="region of interest" description="Disordered" evidence="4">
    <location>
        <begin position="427"/>
        <end position="460"/>
    </location>
</feature>
<dbReference type="InterPro" id="IPR000719">
    <property type="entry name" value="Prot_kinase_dom"/>
</dbReference>
<feature type="region of interest" description="Disordered" evidence="4">
    <location>
        <begin position="164"/>
        <end position="191"/>
    </location>
</feature>
<feature type="compositionally biased region" description="Low complexity" evidence="4">
    <location>
        <begin position="741"/>
        <end position="752"/>
    </location>
</feature>
<name>A0A0L0SIY3_ALLM3</name>
<protein>
    <submittedName>
        <fullName evidence="6">CAMKK/CAMKK-META protein kinase</fullName>
    </submittedName>
</protein>
<feature type="compositionally biased region" description="Low complexity" evidence="4">
    <location>
        <begin position="337"/>
        <end position="373"/>
    </location>
</feature>
<dbReference type="GO" id="GO:0005524">
    <property type="term" value="F:ATP binding"/>
    <property type="evidence" value="ECO:0007669"/>
    <property type="project" value="UniProtKB-UniRule"/>
</dbReference>
<dbReference type="SUPFAM" id="SSF56112">
    <property type="entry name" value="Protein kinase-like (PK-like)"/>
    <property type="match status" value="1"/>
</dbReference>
<dbReference type="Pfam" id="PF00069">
    <property type="entry name" value="Pkinase"/>
    <property type="match status" value="2"/>
</dbReference>
<dbReference type="OMA" id="ECTREYF"/>